<keyword evidence="3" id="KW-1185">Reference proteome</keyword>
<dbReference type="EMBL" id="MU858098">
    <property type="protein sequence ID" value="KAK4214169.1"/>
    <property type="molecule type" value="Genomic_DNA"/>
</dbReference>
<keyword evidence="1" id="KW-0560">Oxidoreductase</keyword>
<proteinExistence type="predicted"/>
<dbReference type="InterPro" id="IPR036291">
    <property type="entry name" value="NAD(P)-bd_dom_sf"/>
</dbReference>
<dbReference type="PANTHER" id="PTHR43157:SF35">
    <property type="entry name" value="DEHYDROGENASE_REDUCTASE FAMILY PROTEIN, PUTATIVE-RELATED"/>
    <property type="match status" value="1"/>
</dbReference>
<reference evidence="2" key="2">
    <citation type="submission" date="2023-05" db="EMBL/GenBank/DDBJ databases">
        <authorList>
            <consortium name="Lawrence Berkeley National Laboratory"/>
            <person name="Steindorff A."/>
            <person name="Hensen N."/>
            <person name="Bonometti L."/>
            <person name="Westerberg I."/>
            <person name="Brannstrom I.O."/>
            <person name="Guillou S."/>
            <person name="Cros-Aarteil S."/>
            <person name="Calhoun S."/>
            <person name="Haridas S."/>
            <person name="Kuo A."/>
            <person name="Mondo S."/>
            <person name="Pangilinan J."/>
            <person name="Riley R."/>
            <person name="Labutti K."/>
            <person name="Andreopoulos B."/>
            <person name="Lipzen A."/>
            <person name="Chen C."/>
            <person name="Yanf M."/>
            <person name="Daum C."/>
            <person name="Ng V."/>
            <person name="Clum A."/>
            <person name="Ohm R."/>
            <person name="Martin F."/>
            <person name="Silar P."/>
            <person name="Natvig D."/>
            <person name="Lalanne C."/>
            <person name="Gautier V."/>
            <person name="Ament-Velasquez S.L."/>
            <person name="Kruys A."/>
            <person name="Hutchinson M.I."/>
            <person name="Powell A.J."/>
            <person name="Barry K."/>
            <person name="Miller A.N."/>
            <person name="Grigoriev I.V."/>
            <person name="Debuchy R."/>
            <person name="Gladieux P."/>
            <person name="Thoren M.H."/>
            <person name="Johannesson H."/>
        </authorList>
    </citation>
    <scope>NUCLEOTIDE SEQUENCE</scope>
    <source>
        <strain evidence="2">PSN293</strain>
    </source>
</reference>
<organism evidence="2 3">
    <name type="scientific">Rhypophila decipiens</name>
    <dbReference type="NCBI Taxonomy" id="261697"/>
    <lineage>
        <taxon>Eukaryota</taxon>
        <taxon>Fungi</taxon>
        <taxon>Dikarya</taxon>
        <taxon>Ascomycota</taxon>
        <taxon>Pezizomycotina</taxon>
        <taxon>Sordariomycetes</taxon>
        <taxon>Sordariomycetidae</taxon>
        <taxon>Sordariales</taxon>
        <taxon>Naviculisporaceae</taxon>
        <taxon>Rhypophila</taxon>
    </lineage>
</organism>
<evidence type="ECO:0000256" key="1">
    <source>
        <dbReference type="ARBA" id="ARBA00023002"/>
    </source>
</evidence>
<comment type="caution">
    <text evidence="2">The sequence shown here is derived from an EMBL/GenBank/DDBJ whole genome shotgun (WGS) entry which is preliminary data.</text>
</comment>
<dbReference type="PRINTS" id="PR00081">
    <property type="entry name" value="GDHRDH"/>
</dbReference>
<dbReference type="InterPro" id="IPR002347">
    <property type="entry name" value="SDR_fam"/>
</dbReference>
<evidence type="ECO:0000313" key="2">
    <source>
        <dbReference type="EMBL" id="KAK4214169.1"/>
    </source>
</evidence>
<dbReference type="SUPFAM" id="SSF51735">
    <property type="entry name" value="NAD(P)-binding Rossmann-fold domains"/>
    <property type="match status" value="1"/>
</dbReference>
<dbReference type="Proteomes" id="UP001301769">
    <property type="component" value="Unassembled WGS sequence"/>
</dbReference>
<dbReference type="PANTHER" id="PTHR43157">
    <property type="entry name" value="PHOSPHATIDYLINOSITOL-GLYCAN BIOSYNTHESIS CLASS F PROTEIN-RELATED"/>
    <property type="match status" value="1"/>
</dbReference>
<protein>
    <recommendedName>
        <fullName evidence="4">Short-chain dehydrogenase/reductase family protein</fullName>
    </recommendedName>
</protein>
<evidence type="ECO:0000313" key="3">
    <source>
        <dbReference type="Proteomes" id="UP001301769"/>
    </source>
</evidence>
<accession>A0AAN6Y825</accession>
<name>A0AAN6Y825_9PEZI</name>
<dbReference type="Gene3D" id="3.40.50.720">
    <property type="entry name" value="NAD(P)-binding Rossmann-like Domain"/>
    <property type="match status" value="1"/>
</dbReference>
<reference evidence="2" key="1">
    <citation type="journal article" date="2023" name="Mol. Phylogenet. Evol.">
        <title>Genome-scale phylogeny and comparative genomics of the fungal order Sordariales.</title>
        <authorList>
            <person name="Hensen N."/>
            <person name="Bonometti L."/>
            <person name="Westerberg I."/>
            <person name="Brannstrom I.O."/>
            <person name="Guillou S."/>
            <person name="Cros-Aarteil S."/>
            <person name="Calhoun S."/>
            <person name="Haridas S."/>
            <person name="Kuo A."/>
            <person name="Mondo S."/>
            <person name="Pangilinan J."/>
            <person name="Riley R."/>
            <person name="LaButti K."/>
            <person name="Andreopoulos B."/>
            <person name="Lipzen A."/>
            <person name="Chen C."/>
            <person name="Yan M."/>
            <person name="Daum C."/>
            <person name="Ng V."/>
            <person name="Clum A."/>
            <person name="Steindorff A."/>
            <person name="Ohm R.A."/>
            <person name="Martin F."/>
            <person name="Silar P."/>
            <person name="Natvig D.O."/>
            <person name="Lalanne C."/>
            <person name="Gautier V."/>
            <person name="Ament-Velasquez S.L."/>
            <person name="Kruys A."/>
            <person name="Hutchinson M.I."/>
            <person name="Powell A.J."/>
            <person name="Barry K."/>
            <person name="Miller A.N."/>
            <person name="Grigoriev I.V."/>
            <person name="Debuchy R."/>
            <person name="Gladieux P."/>
            <person name="Hiltunen Thoren M."/>
            <person name="Johannesson H."/>
        </authorList>
    </citation>
    <scope>NUCLEOTIDE SEQUENCE</scope>
    <source>
        <strain evidence="2">PSN293</strain>
    </source>
</reference>
<dbReference type="GO" id="GO:0016491">
    <property type="term" value="F:oxidoreductase activity"/>
    <property type="evidence" value="ECO:0007669"/>
    <property type="project" value="UniProtKB-KW"/>
</dbReference>
<dbReference type="AlphaFoldDB" id="A0AAN6Y825"/>
<evidence type="ECO:0008006" key="4">
    <source>
        <dbReference type="Google" id="ProtNLM"/>
    </source>
</evidence>
<gene>
    <name evidence="2" type="ORF">QBC37DRAFT_421845</name>
</gene>
<sequence>MSKDLEAGVQWESSMLAFMHRQLRVKQPASTPKSGTQFASQTAIVTGSNVGLGFESSRQLLALGLSTLIVAVRCVPKGEAAASALRTEFPDADVRVWILDMASYDSITAFARRCDKELDRLDIVILNAGVAMNDFQISSVTGHELVLQVNYLSTALLAILLLPIVRKRRERLNRADDAQLPPARLSFAGSDTVYWSVLNNPRTIQNLLNQLGDGRASFLEQFDQPEGYNMDIAYQRSKVLLLAFVARLAEEYVNPDEVVVNCVNPGLSTESTFLRDGVKPTKNWLLNRLSELFLNAFSRPIAVAASNYIDAILWKGKESHGSFVSDWAIKPYPAIGYSKEGQAFLAKIWDETLGELKFVGVESILNGMKK</sequence>
<dbReference type="Pfam" id="PF00106">
    <property type="entry name" value="adh_short"/>
    <property type="match status" value="1"/>
</dbReference>